<organism evidence="1 2">
    <name type="scientific">Microbacterium oxydans</name>
    <dbReference type="NCBI Taxonomy" id="82380"/>
    <lineage>
        <taxon>Bacteria</taxon>
        <taxon>Bacillati</taxon>
        <taxon>Actinomycetota</taxon>
        <taxon>Actinomycetes</taxon>
        <taxon>Micrococcales</taxon>
        <taxon>Microbacteriaceae</taxon>
        <taxon>Microbacterium</taxon>
    </lineage>
</organism>
<dbReference type="EMBL" id="JYIW01000012">
    <property type="protein sequence ID" value="KJL33121.1"/>
    <property type="molecule type" value="Genomic_DNA"/>
</dbReference>
<proteinExistence type="predicted"/>
<comment type="caution">
    <text evidence="1">The sequence shown here is derived from an EMBL/GenBank/DDBJ whole genome shotgun (WGS) entry which is preliminary data.</text>
</comment>
<evidence type="ECO:0000313" key="1">
    <source>
        <dbReference type="EMBL" id="KJL33121.1"/>
    </source>
</evidence>
<name>A0A0F0LNJ0_9MICO</name>
<protein>
    <submittedName>
        <fullName evidence="1">Uncharacterized protein</fullName>
    </submittedName>
</protein>
<sequence>MRARGGIRRFIGAPAAKEFPVTETQTTTADSLPSMQVPVRCCSCRGTV</sequence>
<accession>A0A0F0LNJ0</accession>
<evidence type="ECO:0000313" key="2">
    <source>
        <dbReference type="Proteomes" id="UP000033640"/>
    </source>
</evidence>
<dbReference type="AlphaFoldDB" id="A0A0F0LNJ0"/>
<reference evidence="1 2" key="1">
    <citation type="submission" date="2015-02" db="EMBL/GenBank/DDBJ databases">
        <title>Draft genome sequences of ten Microbacterium spp. with emphasis on heavy metal contaminated environments.</title>
        <authorList>
            <person name="Corretto E."/>
        </authorList>
    </citation>
    <scope>NUCLEOTIDE SEQUENCE [LARGE SCALE GENOMIC DNA]</scope>
    <source>
        <strain evidence="1 2">BEL4b</strain>
    </source>
</reference>
<dbReference type="Proteomes" id="UP000033640">
    <property type="component" value="Unassembled WGS sequence"/>
</dbReference>
<dbReference type="PATRIC" id="fig|82380.11.peg.177"/>
<gene>
    <name evidence="1" type="ORF">RS83_00169</name>
</gene>